<reference evidence="1" key="1">
    <citation type="submission" date="2021-05" db="EMBL/GenBank/DDBJ databases">
        <authorList>
            <person name="Scholz U."/>
            <person name="Mascher M."/>
            <person name="Fiebig A."/>
        </authorList>
    </citation>
    <scope>NUCLEOTIDE SEQUENCE [LARGE SCALE GENOMIC DNA]</scope>
</reference>
<protein>
    <submittedName>
        <fullName evidence="1">Uncharacterized protein</fullName>
    </submittedName>
</protein>
<accession>A0ACD5XCK5</accession>
<dbReference type="EnsemblPlants" id="AVESA.00010b.r2.4DG0772630.1">
    <property type="protein sequence ID" value="AVESA.00010b.r2.4DG0772630.1.CDS.1"/>
    <property type="gene ID" value="AVESA.00010b.r2.4DG0772630"/>
</dbReference>
<proteinExistence type="predicted"/>
<sequence>MFTCKRAREVWKSLGLDDLIRQAAAFENSRSVVLQNIFRSLRRNSPVLGQLGLHETIVVAGWFIRWQRKQAVRGEHVPSPSSSAFSINGLTLNFRSVRGDSTPHENNKPPPKSYKLNVDALFFP</sequence>
<dbReference type="Proteomes" id="UP001732700">
    <property type="component" value="Chromosome 4D"/>
</dbReference>
<evidence type="ECO:0000313" key="2">
    <source>
        <dbReference type="Proteomes" id="UP001732700"/>
    </source>
</evidence>
<evidence type="ECO:0000313" key="1">
    <source>
        <dbReference type="EnsemblPlants" id="AVESA.00010b.r2.4DG0772630.1.CDS.1"/>
    </source>
</evidence>
<reference evidence="1" key="2">
    <citation type="submission" date="2025-09" db="UniProtKB">
        <authorList>
            <consortium name="EnsemblPlants"/>
        </authorList>
    </citation>
    <scope>IDENTIFICATION</scope>
</reference>
<keyword evidence="2" id="KW-1185">Reference proteome</keyword>
<organism evidence="1 2">
    <name type="scientific">Avena sativa</name>
    <name type="common">Oat</name>
    <dbReference type="NCBI Taxonomy" id="4498"/>
    <lineage>
        <taxon>Eukaryota</taxon>
        <taxon>Viridiplantae</taxon>
        <taxon>Streptophyta</taxon>
        <taxon>Embryophyta</taxon>
        <taxon>Tracheophyta</taxon>
        <taxon>Spermatophyta</taxon>
        <taxon>Magnoliopsida</taxon>
        <taxon>Liliopsida</taxon>
        <taxon>Poales</taxon>
        <taxon>Poaceae</taxon>
        <taxon>BOP clade</taxon>
        <taxon>Pooideae</taxon>
        <taxon>Poodae</taxon>
        <taxon>Poeae</taxon>
        <taxon>Poeae Chloroplast Group 1 (Aveneae type)</taxon>
        <taxon>Aveninae</taxon>
        <taxon>Avena</taxon>
    </lineage>
</organism>
<name>A0ACD5XCK5_AVESA</name>